<dbReference type="Proteomes" id="UP001060085">
    <property type="component" value="Linkage Group LG03"/>
</dbReference>
<keyword evidence="2" id="KW-1185">Reference proteome</keyword>
<name>A0ACC0BFL0_CATRO</name>
<evidence type="ECO:0000313" key="2">
    <source>
        <dbReference type="Proteomes" id="UP001060085"/>
    </source>
</evidence>
<sequence>MLDSYTPDIIPFPEYLSTEARKWGNPNFRNFRSIKKTTQTGKGVSSLWPDEDEGSEDDESYYLSGEDEPSTGPIAAFQTEKWTIFEQFHVTQEIHGEQLAKIVESTRHASHVRVYLFLYWFGPHIEDNKFIQGASHLINEQR</sequence>
<reference evidence="2" key="1">
    <citation type="journal article" date="2023" name="Nat. Plants">
        <title>Single-cell RNA sequencing provides a high-resolution roadmap for understanding the multicellular compartmentation of specialized metabolism.</title>
        <authorList>
            <person name="Sun S."/>
            <person name="Shen X."/>
            <person name="Li Y."/>
            <person name="Li Y."/>
            <person name="Wang S."/>
            <person name="Li R."/>
            <person name="Zhang H."/>
            <person name="Shen G."/>
            <person name="Guo B."/>
            <person name="Wei J."/>
            <person name="Xu J."/>
            <person name="St-Pierre B."/>
            <person name="Chen S."/>
            <person name="Sun C."/>
        </authorList>
    </citation>
    <scope>NUCLEOTIDE SEQUENCE [LARGE SCALE GENOMIC DNA]</scope>
</reference>
<dbReference type="EMBL" id="CM044703">
    <property type="protein sequence ID" value="KAI5671402.1"/>
    <property type="molecule type" value="Genomic_DNA"/>
</dbReference>
<comment type="caution">
    <text evidence="1">The sequence shown here is derived from an EMBL/GenBank/DDBJ whole genome shotgun (WGS) entry which is preliminary data.</text>
</comment>
<accession>A0ACC0BFL0</accession>
<proteinExistence type="predicted"/>
<evidence type="ECO:0000313" key="1">
    <source>
        <dbReference type="EMBL" id="KAI5671402.1"/>
    </source>
</evidence>
<gene>
    <name evidence="1" type="ORF">M9H77_11766</name>
</gene>
<protein>
    <submittedName>
        <fullName evidence="1">Uncharacterized protein</fullName>
    </submittedName>
</protein>
<organism evidence="1 2">
    <name type="scientific">Catharanthus roseus</name>
    <name type="common">Madagascar periwinkle</name>
    <name type="synonym">Vinca rosea</name>
    <dbReference type="NCBI Taxonomy" id="4058"/>
    <lineage>
        <taxon>Eukaryota</taxon>
        <taxon>Viridiplantae</taxon>
        <taxon>Streptophyta</taxon>
        <taxon>Embryophyta</taxon>
        <taxon>Tracheophyta</taxon>
        <taxon>Spermatophyta</taxon>
        <taxon>Magnoliopsida</taxon>
        <taxon>eudicotyledons</taxon>
        <taxon>Gunneridae</taxon>
        <taxon>Pentapetalae</taxon>
        <taxon>asterids</taxon>
        <taxon>lamiids</taxon>
        <taxon>Gentianales</taxon>
        <taxon>Apocynaceae</taxon>
        <taxon>Rauvolfioideae</taxon>
        <taxon>Vinceae</taxon>
        <taxon>Catharanthinae</taxon>
        <taxon>Catharanthus</taxon>
    </lineage>
</organism>